<sequence length="121" mass="13476">MAFLQQTLQGSIVQCLTLENSLMIGRAVECDLVLDDPLVSARHAIFEIDGSKVRLRDLYSTNGVRVNGEPVTDIELQWHDRVLIGASEFQLLETLSEDLANTLILKKSWIPGVYFASEKSA</sequence>
<dbReference type="Proteomes" id="UP000787472">
    <property type="component" value="Unassembled WGS sequence"/>
</dbReference>
<dbReference type="SUPFAM" id="SSF49879">
    <property type="entry name" value="SMAD/FHA domain"/>
    <property type="match status" value="1"/>
</dbReference>
<evidence type="ECO:0000259" key="1">
    <source>
        <dbReference type="PROSITE" id="PS50006"/>
    </source>
</evidence>
<keyword evidence="3" id="KW-1185">Reference proteome</keyword>
<dbReference type="SMART" id="SM00240">
    <property type="entry name" value="FHA"/>
    <property type="match status" value="1"/>
</dbReference>
<dbReference type="CDD" id="cd00060">
    <property type="entry name" value="FHA"/>
    <property type="match status" value="1"/>
</dbReference>
<proteinExistence type="predicted"/>
<dbReference type="PROSITE" id="PS50006">
    <property type="entry name" value="FHA_DOMAIN"/>
    <property type="match status" value="1"/>
</dbReference>
<dbReference type="AlphaFoldDB" id="A0A9E5MQI0"/>
<evidence type="ECO:0000313" key="3">
    <source>
        <dbReference type="Proteomes" id="UP000787472"/>
    </source>
</evidence>
<dbReference type="RefSeq" id="WP_167192452.1">
    <property type="nucleotide sequence ID" value="NZ_JAAONZ010000034.1"/>
</dbReference>
<dbReference type="Pfam" id="PF00498">
    <property type="entry name" value="FHA"/>
    <property type="match status" value="1"/>
</dbReference>
<dbReference type="Gene3D" id="2.60.200.20">
    <property type="match status" value="1"/>
</dbReference>
<comment type="caution">
    <text evidence="2">The sequence shown here is derived from an EMBL/GenBank/DDBJ whole genome shotgun (WGS) entry which is preliminary data.</text>
</comment>
<gene>
    <name evidence="2" type="ORF">G8770_23280</name>
</gene>
<name>A0A9E5MQI0_9GAMM</name>
<accession>A0A9E5MQI0</accession>
<dbReference type="InterPro" id="IPR008984">
    <property type="entry name" value="SMAD_FHA_dom_sf"/>
</dbReference>
<feature type="domain" description="FHA" evidence="1">
    <location>
        <begin position="22"/>
        <end position="71"/>
    </location>
</feature>
<protein>
    <submittedName>
        <fullName evidence="2">FHA domain-containing protein</fullName>
    </submittedName>
</protein>
<evidence type="ECO:0000313" key="2">
    <source>
        <dbReference type="EMBL" id="NHO68485.1"/>
    </source>
</evidence>
<dbReference type="InterPro" id="IPR000253">
    <property type="entry name" value="FHA_dom"/>
</dbReference>
<reference evidence="2" key="1">
    <citation type="submission" date="2020-03" db="EMBL/GenBank/DDBJ databases">
        <authorList>
            <person name="Guo F."/>
        </authorList>
    </citation>
    <scope>NUCLEOTIDE SEQUENCE</scope>
    <source>
        <strain evidence="2">JCM 30134</strain>
    </source>
</reference>
<dbReference type="EMBL" id="JAAONZ010000034">
    <property type="protein sequence ID" value="NHO68485.1"/>
    <property type="molecule type" value="Genomic_DNA"/>
</dbReference>
<organism evidence="2 3">
    <name type="scientific">Pseudomaricurvus hydrocarbonicus</name>
    <dbReference type="NCBI Taxonomy" id="1470433"/>
    <lineage>
        <taxon>Bacteria</taxon>
        <taxon>Pseudomonadati</taxon>
        <taxon>Pseudomonadota</taxon>
        <taxon>Gammaproteobacteria</taxon>
        <taxon>Cellvibrionales</taxon>
        <taxon>Cellvibrionaceae</taxon>
        <taxon>Pseudomaricurvus</taxon>
    </lineage>
</organism>